<sequence>MVYPELVKFVSFQKARVACSDARSERTSSRYFIQETPDDSNLSSEEQNDLSFQLKYLRQHWYSHLRYYGLDPELPAIVQRALLFRNKVSHQSQMTRTEYETAIATFEKLADIIECNTQIRQQIRELVTKLLSFSPLGKRKAVQKTEKDHINQAEIPINHHINKAENHTAITSHEKESRLELDLTQTTPLPPPAFLDQILQHNYLYEEDRDEYPLWMDLKLIGNDYFNEKNYTEAIEAYSQGLDVAPNQAVLYGNRAMCYLRLKKFNFAREDAENAWVADQYENVKYYRLLSEAVIGMKDYDEAREICEAGLELDPIDGTLLRRKHAAEAMIAKEISDHEKEKKRLELEERAKVEAASAALVNYAPVQLKASKHKISKTKKTKNKRKKKNEAPKMELVPMIKYQDVPAKWIETHFRGSRRLRMYQQGMENLAVAANALLQVTDSIGTPGRSKLPLGQLVEEGMTNLRKAGEAGIAEAWFRLGVLYSSNVRKGMPLTANPLKMVECFQKAAELRPFIKPPGNRVFPHQGVAEAENELGVCYRDGKLTSVVDVDLEKAFHYFLRSAEHDFPVGQYHVAVAYSTGSGTPVDAFAARMWTSRAAQHGLPEAQQYLAQLFESGFGGKRDESQAREWSLAACQNRLTDLVLKHDFGEVTAVGSGETADKFCRSAASQRGKAVFEEFYDAYLGEGCNGDDAEFGVDGNSDGEEIPITKVRLDKTRKAASFYNLVSWAGIYRPPSAVIDAEIQTRARAGGITACKYLASEKLFETATKLFVSGDLRGALRNLKKANIIWERPKGVFTTASSTDLLPKVLKEAAVSLQINPRDADAAYVIGQWEIMSDQDIVLHWKRCVKMHPKEASFHFYLGAAYLTLQRYNDAMNAMEAALTIEKKPDWLYWLAAPMIGLGMIEPAMSVYKEYVSTNPPDERYIPDAYYSIGALYFKQYNNAMATVYHELGQIAECVAIRFPAFYPSVLHDAPKEALRSGMKKSGLMEPSMVASIMAQNMVDCGFCKSPLKATQLLGHKLSKCPRRTISCQDCSERMVFDTLQAHKSSRHVAAGDDKRKQHSDSTVTISSPQQAESTKATW</sequence>
<organism evidence="3 4">
    <name type="scientific">Peronospora destructor</name>
    <dbReference type="NCBI Taxonomy" id="86335"/>
    <lineage>
        <taxon>Eukaryota</taxon>
        <taxon>Sar</taxon>
        <taxon>Stramenopiles</taxon>
        <taxon>Oomycota</taxon>
        <taxon>Peronosporomycetes</taxon>
        <taxon>Peronosporales</taxon>
        <taxon>Peronosporaceae</taxon>
        <taxon>Peronospora</taxon>
    </lineage>
</organism>
<dbReference type="PANTHER" id="PTHR44200">
    <property type="entry name" value="DNAJ HOMOLOG SUBFAMILY C MEMBER 7"/>
    <property type="match status" value="1"/>
</dbReference>
<proteinExistence type="predicted"/>
<name>A0AAV0TKN0_9STRA</name>
<accession>A0AAV0TKN0</accession>
<feature type="compositionally biased region" description="Basic and acidic residues" evidence="2">
    <location>
        <begin position="1054"/>
        <end position="1064"/>
    </location>
</feature>
<dbReference type="EMBL" id="CANTFM010000443">
    <property type="protein sequence ID" value="CAI5721885.1"/>
    <property type="molecule type" value="Genomic_DNA"/>
</dbReference>
<dbReference type="PROSITE" id="PS50005">
    <property type="entry name" value="TPR"/>
    <property type="match status" value="2"/>
</dbReference>
<dbReference type="InterPro" id="IPR052758">
    <property type="entry name" value="SRC_co-chaperone"/>
</dbReference>
<dbReference type="Pfam" id="PF13181">
    <property type="entry name" value="TPR_8"/>
    <property type="match status" value="2"/>
</dbReference>
<feature type="region of interest" description="Disordered" evidence="2">
    <location>
        <begin position="1050"/>
        <end position="1083"/>
    </location>
</feature>
<feature type="repeat" description="TPR" evidence="1">
    <location>
        <begin position="856"/>
        <end position="889"/>
    </location>
</feature>
<dbReference type="SMART" id="SM00671">
    <property type="entry name" value="SEL1"/>
    <property type="match status" value="4"/>
</dbReference>
<feature type="repeat" description="TPR" evidence="1">
    <location>
        <begin position="215"/>
        <end position="248"/>
    </location>
</feature>
<dbReference type="InterPro" id="IPR006597">
    <property type="entry name" value="Sel1-like"/>
</dbReference>
<dbReference type="InterPro" id="IPR011990">
    <property type="entry name" value="TPR-like_helical_dom_sf"/>
</dbReference>
<evidence type="ECO:0000256" key="2">
    <source>
        <dbReference type="SAM" id="MobiDB-lite"/>
    </source>
</evidence>
<dbReference type="SUPFAM" id="SSF48452">
    <property type="entry name" value="TPR-like"/>
    <property type="match status" value="1"/>
</dbReference>
<keyword evidence="4" id="KW-1185">Reference proteome</keyword>
<dbReference type="AlphaFoldDB" id="A0AAV0TKN0"/>
<dbReference type="Proteomes" id="UP001162029">
    <property type="component" value="Unassembled WGS sequence"/>
</dbReference>
<feature type="compositionally biased region" description="Polar residues" evidence="2">
    <location>
        <begin position="1065"/>
        <end position="1083"/>
    </location>
</feature>
<dbReference type="SMART" id="SM00028">
    <property type="entry name" value="TPR"/>
    <property type="match status" value="5"/>
</dbReference>
<evidence type="ECO:0000313" key="3">
    <source>
        <dbReference type="EMBL" id="CAI5721885.1"/>
    </source>
</evidence>
<dbReference type="InterPro" id="IPR019734">
    <property type="entry name" value="TPR_rpt"/>
</dbReference>
<protein>
    <submittedName>
        <fullName evidence="3">Uncharacterized protein</fullName>
    </submittedName>
</protein>
<evidence type="ECO:0000313" key="4">
    <source>
        <dbReference type="Proteomes" id="UP001162029"/>
    </source>
</evidence>
<keyword evidence="1" id="KW-0802">TPR repeat</keyword>
<dbReference type="Gene3D" id="1.25.40.10">
    <property type="entry name" value="Tetratricopeptide repeat domain"/>
    <property type="match status" value="3"/>
</dbReference>
<reference evidence="3" key="1">
    <citation type="submission" date="2022-12" db="EMBL/GenBank/DDBJ databases">
        <authorList>
            <person name="Webb A."/>
        </authorList>
    </citation>
    <scope>NUCLEOTIDE SEQUENCE</scope>
    <source>
        <strain evidence="3">Pd1</strain>
    </source>
</reference>
<comment type="caution">
    <text evidence="3">The sequence shown here is derived from an EMBL/GenBank/DDBJ whole genome shotgun (WGS) entry which is preliminary data.</text>
</comment>
<evidence type="ECO:0000256" key="1">
    <source>
        <dbReference type="PROSITE-ProRule" id="PRU00339"/>
    </source>
</evidence>
<dbReference type="SUPFAM" id="SSF81901">
    <property type="entry name" value="HCP-like"/>
    <property type="match status" value="1"/>
</dbReference>
<dbReference type="PANTHER" id="PTHR44200:SF1">
    <property type="entry name" value="DNAJ HOMOLOG SUBFAMILY C MEMBER 7"/>
    <property type="match status" value="1"/>
</dbReference>
<dbReference type="InterPro" id="IPR013083">
    <property type="entry name" value="Znf_RING/FYVE/PHD"/>
</dbReference>
<gene>
    <name evidence="3" type="ORF">PDE001_LOCUS2557</name>
</gene>
<dbReference type="Pfam" id="PF08238">
    <property type="entry name" value="Sel1"/>
    <property type="match status" value="4"/>
</dbReference>
<dbReference type="Gene3D" id="3.30.40.10">
    <property type="entry name" value="Zinc/RING finger domain, C3HC4 (zinc finger)"/>
    <property type="match status" value="1"/>
</dbReference>